<feature type="transmembrane region" description="Helical" evidence="10">
    <location>
        <begin position="316"/>
        <end position="336"/>
    </location>
</feature>
<dbReference type="FunCoup" id="A0A158NC69">
    <property type="interactions" value="70"/>
</dbReference>
<feature type="transmembrane region" description="Helical" evidence="10">
    <location>
        <begin position="254"/>
        <end position="273"/>
    </location>
</feature>
<keyword evidence="7 10" id="KW-0472">Membrane</keyword>
<dbReference type="AlphaFoldDB" id="A0A158NC69"/>
<evidence type="ECO:0000256" key="4">
    <source>
        <dbReference type="ARBA" id="ARBA00022692"/>
    </source>
</evidence>
<feature type="transmembrane region" description="Helical" evidence="10">
    <location>
        <begin position="83"/>
        <end position="105"/>
    </location>
</feature>
<evidence type="ECO:0000256" key="1">
    <source>
        <dbReference type="ARBA" id="ARBA00004651"/>
    </source>
</evidence>
<accession>A0A158NC69</accession>
<feature type="transmembrane region" description="Helical" evidence="10">
    <location>
        <begin position="285"/>
        <end position="304"/>
    </location>
</feature>
<dbReference type="GO" id="GO:0005886">
    <property type="term" value="C:plasma membrane"/>
    <property type="evidence" value="ECO:0007669"/>
    <property type="project" value="UniProtKB-SubCell"/>
</dbReference>
<evidence type="ECO:0000256" key="5">
    <source>
        <dbReference type="ARBA" id="ARBA00022725"/>
    </source>
</evidence>
<dbReference type="InParanoid" id="A0A158NC69"/>
<feature type="transmembrane region" description="Helical" evidence="10">
    <location>
        <begin position="546"/>
        <end position="566"/>
    </location>
</feature>
<evidence type="ECO:0000256" key="6">
    <source>
        <dbReference type="ARBA" id="ARBA00022989"/>
    </source>
</evidence>
<dbReference type="EnsemblMetazoa" id="XM_012199737.1">
    <property type="protein sequence ID" value="XP_012055127.1"/>
    <property type="gene ID" value="LOC105618193"/>
</dbReference>
<proteinExistence type="predicted"/>
<dbReference type="GO" id="GO:0005549">
    <property type="term" value="F:odorant binding"/>
    <property type="evidence" value="ECO:0007669"/>
    <property type="project" value="InterPro"/>
</dbReference>
<keyword evidence="9" id="KW-0807">Transducer</keyword>
<comment type="subcellular location">
    <subcellularLocation>
        <location evidence="1">Cell membrane</location>
        <topology evidence="1">Multi-pass membrane protein</topology>
    </subcellularLocation>
</comment>
<evidence type="ECO:0000256" key="9">
    <source>
        <dbReference type="ARBA" id="ARBA00023224"/>
    </source>
</evidence>
<keyword evidence="6 10" id="KW-1133">Transmembrane helix</keyword>
<keyword evidence="2" id="KW-1003">Cell membrane</keyword>
<evidence type="ECO:0000256" key="7">
    <source>
        <dbReference type="ARBA" id="ARBA00023136"/>
    </source>
</evidence>
<keyword evidence="4 10" id="KW-0812">Transmembrane</keyword>
<evidence type="ECO:0000256" key="10">
    <source>
        <dbReference type="SAM" id="Phobius"/>
    </source>
</evidence>
<dbReference type="OrthoDB" id="8185860at2759"/>
<organism evidence="11 12">
    <name type="scientific">Atta cephalotes</name>
    <name type="common">Leafcutter ant</name>
    <dbReference type="NCBI Taxonomy" id="12957"/>
    <lineage>
        <taxon>Eukaryota</taxon>
        <taxon>Metazoa</taxon>
        <taxon>Ecdysozoa</taxon>
        <taxon>Arthropoda</taxon>
        <taxon>Hexapoda</taxon>
        <taxon>Insecta</taxon>
        <taxon>Pterygota</taxon>
        <taxon>Neoptera</taxon>
        <taxon>Endopterygota</taxon>
        <taxon>Hymenoptera</taxon>
        <taxon>Apocrita</taxon>
        <taxon>Aculeata</taxon>
        <taxon>Formicoidea</taxon>
        <taxon>Formicidae</taxon>
        <taxon>Myrmicinae</taxon>
        <taxon>Atta</taxon>
    </lineage>
</organism>
<evidence type="ECO:0008006" key="13">
    <source>
        <dbReference type="Google" id="ProtNLM"/>
    </source>
</evidence>
<dbReference type="Proteomes" id="UP000005205">
    <property type="component" value="Unassembled WGS sequence"/>
</dbReference>
<feature type="transmembrane region" description="Helical" evidence="10">
    <location>
        <begin position="429"/>
        <end position="447"/>
    </location>
</feature>
<keyword evidence="12" id="KW-1185">Reference proteome</keyword>
<evidence type="ECO:0000256" key="2">
    <source>
        <dbReference type="ARBA" id="ARBA00022475"/>
    </source>
</evidence>
<evidence type="ECO:0000313" key="11">
    <source>
        <dbReference type="EnsemblMetazoa" id="XP_012055127.1"/>
    </source>
</evidence>
<reference evidence="12" key="1">
    <citation type="journal article" date="2011" name="PLoS Genet.">
        <title>The genome sequence of the leaf-cutter ant Atta cephalotes reveals insights into its obligate symbiotic lifestyle.</title>
        <authorList>
            <person name="Suen G."/>
            <person name="Teiling C."/>
            <person name="Li L."/>
            <person name="Holt C."/>
            <person name="Abouheif E."/>
            <person name="Bornberg-Bauer E."/>
            <person name="Bouffard P."/>
            <person name="Caldera E.J."/>
            <person name="Cash E."/>
            <person name="Cavanaugh A."/>
            <person name="Denas O."/>
            <person name="Elhaik E."/>
            <person name="Fave M.J."/>
            <person name="Gadau J."/>
            <person name="Gibson J.D."/>
            <person name="Graur D."/>
            <person name="Grubbs K.J."/>
            <person name="Hagen D.E."/>
            <person name="Harkins T.T."/>
            <person name="Helmkampf M."/>
            <person name="Hu H."/>
            <person name="Johnson B.R."/>
            <person name="Kim J."/>
            <person name="Marsh S.E."/>
            <person name="Moeller J.A."/>
            <person name="Munoz-Torres M.C."/>
            <person name="Murphy M.C."/>
            <person name="Naughton M.C."/>
            <person name="Nigam S."/>
            <person name="Overson R."/>
            <person name="Rajakumar R."/>
            <person name="Reese J.T."/>
            <person name="Scott J.J."/>
            <person name="Smith C.R."/>
            <person name="Tao S."/>
            <person name="Tsutsui N.D."/>
            <person name="Viljakainen L."/>
            <person name="Wissler L."/>
            <person name="Yandell M.D."/>
            <person name="Zimmer F."/>
            <person name="Taylor J."/>
            <person name="Slater S.C."/>
            <person name="Clifton S.W."/>
            <person name="Warren W.C."/>
            <person name="Elsik C.G."/>
            <person name="Smith C.D."/>
            <person name="Weinstock G.M."/>
            <person name="Gerardo N.M."/>
            <person name="Currie C.R."/>
        </authorList>
    </citation>
    <scope>NUCLEOTIDE SEQUENCE [LARGE SCALE GENOMIC DNA]</scope>
</reference>
<dbReference type="GO" id="GO:0004984">
    <property type="term" value="F:olfactory receptor activity"/>
    <property type="evidence" value="ECO:0007669"/>
    <property type="project" value="InterPro"/>
</dbReference>
<dbReference type="InterPro" id="IPR004117">
    <property type="entry name" value="7tm6_olfct_rcpt"/>
</dbReference>
<dbReference type="EMBL" id="ADTU01000546">
    <property type="status" value="NOT_ANNOTATED_CDS"/>
    <property type="molecule type" value="Genomic_DNA"/>
</dbReference>
<dbReference type="GO" id="GO:0007165">
    <property type="term" value="P:signal transduction"/>
    <property type="evidence" value="ECO:0007669"/>
    <property type="project" value="UniProtKB-KW"/>
</dbReference>
<feature type="transmembrane region" description="Helical" evidence="10">
    <location>
        <begin position="367"/>
        <end position="389"/>
    </location>
</feature>
<name>A0A158NC69_ATTCE</name>
<dbReference type="PANTHER" id="PTHR21137:SF35">
    <property type="entry name" value="ODORANT RECEPTOR 19A-RELATED"/>
    <property type="match status" value="1"/>
</dbReference>
<evidence type="ECO:0000313" key="12">
    <source>
        <dbReference type="Proteomes" id="UP000005205"/>
    </source>
</evidence>
<evidence type="ECO:0000256" key="8">
    <source>
        <dbReference type="ARBA" id="ARBA00023170"/>
    </source>
</evidence>
<keyword evidence="5" id="KW-0552">Olfaction</keyword>
<feature type="transmembrane region" description="Helical" evidence="10">
    <location>
        <begin position="507"/>
        <end position="534"/>
    </location>
</feature>
<feature type="transmembrane region" description="Helical" evidence="10">
    <location>
        <begin position="225"/>
        <end position="248"/>
    </location>
</feature>
<keyword evidence="8" id="KW-0675">Receptor</keyword>
<sequence length="689" mass="78687">MQSLTMINVLIESFKSCDAVRDGLDILRLIESCMHAWSNIVFPRIYMKKIAINLNSAIDDWSSPFMKKESRIVMMGYARAGRLIALTHLIAGTTAGALWFISVFLSNKQKAAITDNDTVATWNFVIPSTCLYKGVSYSTYKILFMMQVIQGSLILISECACDSFFFGITMHLCGQLELLGIQFTESNKKHYDEKRHRNVLGPLVKRHCQLIALTRNIEDAFNINILLRLLIISVVIASSVHLSLIAIMSSNDDIAYAMTLVKHLTVPIGAWPLQEYNKFALLRHILSSFGLSVVVIVQYLELYYNCTSATANLDALTLFSCGILALTKIIWFRIYADNLICNYSSAMNDYVTIDTEEKRIIMRNHAFWGRIICIIALLISYVDSVIFIVGHAQLSSEETKINITIFGHQAGYAIPSTCTLAHFHISTDLYLVIFILQYIYLVIMCISNHGSDSVFLHIVLHVCGQLEILKANFINFDITSPKVYERFNTLILRHDHLIRMTRKLAEIIRFVLMVQLFISSMLIIIVGFQFIIALTTNDYGMMSKSFLVLSAFLIQLTLYSIVGDYLKMQMEEVAQSVYHSFWYDLPIKVTKNIIFIMMWTQFPIKLQAGYFVVVDLGTYMSILKTSISYLSVLRVMIEADSVVNTEIPSYMGPLWLHRRPLRSDTRPLRPHMGLLHPYMRPSQFHIRPL</sequence>
<dbReference type="PANTHER" id="PTHR21137">
    <property type="entry name" value="ODORANT RECEPTOR"/>
    <property type="match status" value="1"/>
</dbReference>
<reference evidence="11" key="2">
    <citation type="submission" date="2016-04" db="UniProtKB">
        <authorList>
            <consortium name="EnsemblMetazoa"/>
        </authorList>
    </citation>
    <scope>IDENTIFICATION</scope>
</reference>
<protein>
    <recommendedName>
        <fullName evidence="13">Odorant receptor</fullName>
    </recommendedName>
</protein>
<evidence type="ECO:0000256" key="3">
    <source>
        <dbReference type="ARBA" id="ARBA00022606"/>
    </source>
</evidence>
<dbReference type="KEGG" id="acep:105618193"/>
<dbReference type="Pfam" id="PF02949">
    <property type="entry name" value="7tm_6"/>
    <property type="match status" value="2"/>
</dbReference>
<gene>
    <name evidence="11" type="primary">105618193</name>
</gene>
<keyword evidence="3" id="KW-0716">Sensory transduction</keyword>